<protein>
    <submittedName>
        <fullName evidence="3">Uncharacterized protein</fullName>
    </submittedName>
</protein>
<evidence type="ECO:0000256" key="1">
    <source>
        <dbReference type="SAM" id="Coils"/>
    </source>
</evidence>
<organism evidence="3">
    <name type="scientific">Cryptomonas curvata</name>
    <dbReference type="NCBI Taxonomy" id="233186"/>
    <lineage>
        <taxon>Eukaryota</taxon>
        <taxon>Cryptophyceae</taxon>
        <taxon>Cryptomonadales</taxon>
        <taxon>Cryptomonadaceae</taxon>
        <taxon>Cryptomonas</taxon>
    </lineage>
</organism>
<evidence type="ECO:0000256" key="2">
    <source>
        <dbReference type="SAM" id="MobiDB-lite"/>
    </source>
</evidence>
<accession>A0A7S0M099</accession>
<reference evidence="3" key="1">
    <citation type="submission" date="2021-01" db="EMBL/GenBank/DDBJ databases">
        <authorList>
            <person name="Corre E."/>
            <person name="Pelletier E."/>
            <person name="Niang G."/>
            <person name="Scheremetjew M."/>
            <person name="Finn R."/>
            <person name="Kale V."/>
            <person name="Holt S."/>
            <person name="Cochrane G."/>
            <person name="Meng A."/>
            <person name="Brown T."/>
            <person name="Cohen L."/>
        </authorList>
    </citation>
    <scope>NUCLEOTIDE SEQUENCE</scope>
    <source>
        <strain evidence="3">CCAP979/52</strain>
    </source>
</reference>
<keyword evidence="1" id="KW-0175">Coiled coil</keyword>
<feature type="coiled-coil region" evidence="1">
    <location>
        <begin position="870"/>
        <end position="897"/>
    </location>
</feature>
<sequence>MARASSDMVHSKRKSLFEILSDVENAKVELRAEMQMEESSAQSTAAMLSTTFGVISALDLVLVSLGTRLAELCRAGKSDKSARCRVESLLWSEKQRAKQLEVSLEQTSLIAGHAMEECNRLFKQLEDQTASSNDAIQQYKTKLQEALKEEVALLGVVQQLEEGKAALETRLSSLEATLSHSEDVKLDLSAGLREQSLSAQNLANLLCVTEDNATTLDAILTSKKSLINNILFAATAAKCKQDNLIWFEHQRARALEHALSESNQTASDTADECAQLNMLLQQQWEEKVLVEKQAQQAAESSESTVSMLKSKLQAALQEGMTLLESVQLLEQNKSDLERHIRELQDEQAKRALAQTEALNIQQTCLADILSGLKTARADLHVEQADLMDVGQNTGLIVSASGDLLSTTETSLSSLGAVMAKLLSEALAERQTRCRLEYLLWAEQQRVAKLETGYSESNSAGLETLTECSLLSSQVQEIWDGQGQLRENLSQSEASIQALQTKLQSALQEQVKLVECVQQLESDKASLEEHLNAVHEGLSQTALGHAEIAAERKVLIKSLKETESARDKFQGELNSAVAMAVESTDVLSSAEASTEILVDNLASLGIQLTDMQAQLSAEKHGRLQLEQTLEIQLRADDEAASILVPAVNVSATLLENVSLLGQQTVEALAWALKERSSRCKLEKVLWAAQQRVFLLEQGLVESNQTVDNAVEECVGLSSQVRLLSVEKVNLEQELRDYTAKSEAAVSDLKTKLQTSLEEGVKLLESLQQLELDNATLEERISAMQEGLSQTALAHADTAAERRSLLQKLSELEMSRQKLQAELSAESTAALNTSMLLNAVENHALLLDKDVENLGLQMSKVSVDLAAVRGEKGWLEQLLSAENRRVDKLERELAECSKAAALAVQVKKRWEEMEELEVKPEEGASEIDLATNALKVKLQAALKEEMKLLERVQQLDSEKVLLEERCSALQEGLSQMALAHAELATEQRSLAQSLTELDIARRSLQDELHMEMAAGLDSAAMLQVTSGLSTTVDQHLISLSERLVLLGERMSWVCSEASKEKRARCSLEKLLWAKQQHVVELELSLMDSNQAVGEAVTECLRLSSQVRQLWEEKVNLTDQLRAGSIALDETNQQMRAKLESALKDELILLEQIQQLESVKASREAQLAVATEDASRAACERSVMTEVMRQALLEILSNVDSAKTQLNAEVQASLHVASMLTTSQEVLTTVDERIMLLGQRMVAISEDASTEKSARCKFEQLLWAEKQHVRRVGISLLECKQLLEESVAECGLLSGQVLLLCQEKLALQAQLQESNDTWESAQQDLKSKLQTALKEGVELLERVQLLEEKSLLKDAERAQLIERLAGPEAEAKEIAAILASSEDCASRLDSSLATFQTRMAETIFRVTATILETSIESLSPQLAEARLRTIAAQSAGCLLERALGAEEQMVRMLKRALVESSEAVDSAVRECAGLAKQVQDKWDENNKLGLLLRESEGAIKSLTSRLHTALREGAHLMQRVEQLEADTTISSSTKPPLTALSADARLYVAEKEFYSDPIPSAFPVLPQDGHDGASSPRGLPVIARPARRPVRPVSHGQAQS</sequence>
<proteinExistence type="predicted"/>
<dbReference type="EMBL" id="HBEZ01009801">
    <property type="protein sequence ID" value="CAD8627721.1"/>
    <property type="molecule type" value="Transcribed_RNA"/>
</dbReference>
<feature type="coiled-coil region" evidence="1">
    <location>
        <begin position="719"/>
        <end position="827"/>
    </location>
</feature>
<gene>
    <name evidence="3" type="ORF">CCUR1050_LOCUS5399</name>
</gene>
<feature type="region of interest" description="Disordered" evidence="2">
    <location>
        <begin position="1561"/>
        <end position="1597"/>
    </location>
</feature>
<evidence type="ECO:0000313" key="3">
    <source>
        <dbReference type="EMBL" id="CAD8627721.1"/>
    </source>
</evidence>
<feature type="coiled-coil region" evidence="1">
    <location>
        <begin position="933"/>
        <end position="970"/>
    </location>
</feature>
<name>A0A7S0M099_9CRYP</name>
<feature type="coiled-coil region" evidence="1">
    <location>
        <begin position="326"/>
        <end position="356"/>
    </location>
</feature>
<feature type="coiled-coil region" evidence="1">
    <location>
        <begin position="481"/>
        <end position="508"/>
    </location>
</feature>